<accession>A0A7X2TNT7</accession>
<evidence type="ECO:0000313" key="2">
    <source>
        <dbReference type="EMBL" id="MST81116.1"/>
    </source>
</evidence>
<keyword evidence="3" id="KW-1185">Reference proteome</keyword>
<gene>
    <name evidence="2" type="ORF">FYJ60_02045</name>
</gene>
<dbReference type="NCBIfam" id="TIGR01598">
    <property type="entry name" value="holin_phiLC3"/>
    <property type="match status" value="1"/>
</dbReference>
<keyword evidence="1" id="KW-0812">Transmembrane</keyword>
<evidence type="ECO:0000256" key="1">
    <source>
        <dbReference type="SAM" id="Phobius"/>
    </source>
</evidence>
<organism evidence="2 3">
    <name type="scientific">Bilifractor porci</name>
    <dbReference type="NCBI Taxonomy" id="2606636"/>
    <lineage>
        <taxon>Bacteria</taxon>
        <taxon>Bacillati</taxon>
        <taxon>Bacillota</taxon>
        <taxon>Clostridia</taxon>
        <taxon>Lachnospirales</taxon>
        <taxon>Lachnospiraceae</taxon>
        <taxon>Bilifractor</taxon>
    </lineage>
</organism>
<keyword evidence="1" id="KW-0472">Membrane</keyword>
<dbReference type="Proteomes" id="UP000466864">
    <property type="component" value="Unassembled WGS sequence"/>
</dbReference>
<feature type="transmembrane region" description="Helical" evidence="1">
    <location>
        <begin position="45"/>
        <end position="63"/>
    </location>
</feature>
<dbReference type="RefSeq" id="WP_154456911.1">
    <property type="nucleotide sequence ID" value="NZ_VUMV01000001.1"/>
</dbReference>
<proteinExistence type="predicted"/>
<evidence type="ECO:0000313" key="3">
    <source>
        <dbReference type="Proteomes" id="UP000466864"/>
    </source>
</evidence>
<reference evidence="2 3" key="1">
    <citation type="submission" date="2019-08" db="EMBL/GenBank/DDBJ databases">
        <title>In-depth cultivation of the pig gut microbiome towards novel bacterial diversity and tailored functional studies.</title>
        <authorList>
            <person name="Wylensek D."/>
            <person name="Hitch T.C.A."/>
            <person name="Clavel T."/>
        </authorList>
    </citation>
    <scope>NUCLEOTIDE SEQUENCE [LARGE SCALE GENOMIC DNA]</scope>
    <source>
        <strain evidence="2 3">Oil+RF-744-WCA-WT-13</strain>
    </source>
</reference>
<dbReference type="InterPro" id="IPR006485">
    <property type="entry name" value="Phage-like_holin"/>
</dbReference>
<dbReference type="Pfam" id="PF04531">
    <property type="entry name" value="Phage_holin_1"/>
    <property type="match status" value="1"/>
</dbReference>
<comment type="caution">
    <text evidence="2">The sequence shown here is derived from an EMBL/GenBank/DDBJ whole genome shotgun (WGS) entry which is preliminary data.</text>
</comment>
<dbReference type="AlphaFoldDB" id="A0A7X2TNT7"/>
<protein>
    <submittedName>
        <fullName evidence="2">Phage holin</fullName>
    </submittedName>
</protein>
<sequence length="88" mass="9520">MINWKIRLKNKNFWLAIVPAVLLLVQAIASVFGYAVDFSDLQGKLIAVVNAIFTVLAIVGIVVDPTTSGVSDSKQALTYDAPRKDGET</sequence>
<name>A0A7X2TNT7_9FIRM</name>
<dbReference type="EMBL" id="VUMV01000001">
    <property type="protein sequence ID" value="MST81116.1"/>
    <property type="molecule type" value="Genomic_DNA"/>
</dbReference>
<keyword evidence="1" id="KW-1133">Transmembrane helix</keyword>